<name>A0A2H0RF15_9BACT</name>
<keyword evidence="1" id="KW-0732">Signal</keyword>
<gene>
    <name evidence="2" type="ORF">COV10_01060</name>
</gene>
<evidence type="ECO:0000313" key="2">
    <source>
        <dbReference type="EMBL" id="PIR45098.1"/>
    </source>
</evidence>
<dbReference type="AlphaFoldDB" id="A0A2H0RF15"/>
<sequence length="294" mass="32078">MYKKVTITLLLSLFALPAGAQVDIVVEGARVKIGDRLEARIDARADTRAEARDAVQVSIQDSRGEIHVESRAEAREATQVRVQEKRAEIRVNADMSRAEARAEFVAERKTEREAAMAARAEKLALAKDLRETNRAELKLRLEKIKDERKQEVVLRVEEQITNLNSRLTTNFGNILDKIDAALVRVSTRADARAEAGTDVSTALLAIASAEETITSARAAVLAQAGATYVLTVNTEATLRADVSAAREELRNDLSATKEVLRAAHTAVRDATIALTQIPRSAAEVEAEASTEVTQ</sequence>
<dbReference type="EMBL" id="PCYI01000006">
    <property type="protein sequence ID" value="PIR45098.1"/>
    <property type="molecule type" value="Genomic_DNA"/>
</dbReference>
<proteinExistence type="predicted"/>
<protein>
    <recommendedName>
        <fullName evidence="4">DUF5667 domain-containing protein</fullName>
    </recommendedName>
</protein>
<dbReference type="Proteomes" id="UP000228767">
    <property type="component" value="Unassembled WGS sequence"/>
</dbReference>
<reference evidence="2 3" key="1">
    <citation type="submission" date="2017-09" db="EMBL/GenBank/DDBJ databases">
        <title>Depth-based differentiation of microbial function through sediment-hosted aquifers and enrichment of novel symbionts in the deep terrestrial subsurface.</title>
        <authorList>
            <person name="Probst A.J."/>
            <person name="Ladd B."/>
            <person name="Jarett J.K."/>
            <person name="Geller-Mcgrath D.E."/>
            <person name="Sieber C.M."/>
            <person name="Emerson J.B."/>
            <person name="Anantharaman K."/>
            <person name="Thomas B.C."/>
            <person name="Malmstrom R."/>
            <person name="Stieglmeier M."/>
            <person name="Klingl A."/>
            <person name="Woyke T."/>
            <person name="Ryan C.M."/>
            <person name="Banfield J.F."/>
        </authorList>
    </citation>
    <scope>NUCLEOTIDE SEQUENCE [LARGE SCALE GENOMIC DNA]</scope>
    <source>
        <strain evidence="2">CG10_big_fil_rev_8_21_14_0_10_51_16</strain>
    </source>
</reference>
<evidence type="ECO:0008006" key="4">
    <source>
        <dbReference type="Google" id="ProtNLM"/>
    </source>
</evidence>
<organism evidence="2 3">
    <name type="scientific">Candidatus Vogelbacteria bacterium CG10_big_fil_rev_8_21_14_0_10_51_16</name>
    <dbReference type="NCBI Taxonomy" id="1975045"/>
    <lineage>
        <taxon>Bacteria</taxon>
        <taxon>Candidatus Vogeliibacteriota</taxon>
    </lineage>
</organism>
<accession>A0A2H0RF15</accession>
<feature type="chain" id="PRO_5013574333" description="DUF5667 domain-containing protein" evidence="1">
    <location>
        <begin position="21"/>
        <end position="294"/>
    </location>
</feature>
<evidence type="ECO:0000313" key="3">
    <source>
        <dbReference type="Proteomes" id="UP000228767"/>
    </source>
</evidence>
<feature type="signal peptide" evidence="1">
    <location>
        <begin position="1"/>
        <end position="20"/>
    </location>
</feature>
<evidence type="ECO:0000256" key="1">
    <source>
        <dbReference type="SAM" id="SignalP"/>
    </source>
</evidence>
<comment type="caution">
    <text evidence="2">The sequence shown here is derived from an EMBL/GenBank/DDBJ whole genome shotgun (WGS) entry which is preliminary data.</text>
</comment>